<dbReference type="Gene3D" id="1.10.260.40">
    <property type="entry name" value="lambda repressor-like DNA-binding domains"/>
    <property type="match status" value="1"/>
</dbReference>
<dbReference type="EMBL" id="CAFBOP010000004">
    <property type="protein sequence ID" value="CAB4978317.1"/>
    <property type="molecule type" value="Genomic_DNA"/>
</dbReference>
<dbReference type="SMART" id="SM00530">
    <property type="entry name" value="HTH_XRE"/>
    <property type="match status" value="1"/>
</dbReference>
<dbReference type="GO" id="GO:0003677">
    <property type="term" value="F:DNA binding"/>
    <property type="evidence" value="ECO:0007669"/>
    <property type="project" value="InterPro"/>
</dbReference>
<feature type="domain" description="HTH cro/C1-type" evidence="1">
    <location>
        <begin position="22"/>
        <end position="78"/>
    </location>
</feature>
<evidence type="ECO:0000259" key="1">
    <source>
        <dbReference type="PROSITE" id="PS50943"/>
    </source>
</evidence>
<dbReference type="PROSITE" id="PS50943">
    <property type="entry name" value="HTH_CROC1"/>
    <property type="match status" value="1"/>
</dbReference>
<name>A0A6J7PQ78_9ZZZZ</name>
<evidence type="ECO:0000313" key="3">
    <source>
        <dbReference type="EMBL" id="CAB4906846.1"/>
    </source>
</evidence>
<proteinExistence type="predicted"/>
<dbReference type="InterPro" id="IPR010982">
    <property type="entry name" value="Lambda_DNA-bd_dom_sf"/>
</dbReference>
<dbReference type="GO" id="GO:0045892">
    <property type="term" value="P:negative regulation of DNA-templated transcription"/>
    <property type="evidence" value="ECO:0007669"/>
    <property type="project" value="InterPro"/>
</dbReference>
<dbReference type="InterPro" id="IPR001387">
    <property type="entry name" value="Cro/C1-type_HTH"/>
</dbReference>
<dbReference type="EMBL" id="CAFBPP010000001">
    <property type="protein sequence ID" value="CAB5007378.1"/>
    <property type="molecule type" value="Genomic_DNA"/>
</dbReference>
<dbReference type="SUPFAM" id="SSF47413">
    <property type="entry name" value="lambda repressor-like DNA-binding domains"/>
    <property type="match status" value="1"/>
</dbReference>
<gene>
    <name evidence="2" type="ORF">UFOPK2967_00228</name>
    <name evidence="3" type="ORF">UFOPK3587_00835</name>
    <name evidence="4" type="ORF">UFOPK3984_00229</name>
    <name evidence="5" type="ORF">UFOPK4114_00039</name>
</gene>
<dbReference type="EMBL" id="CAFAAC010000007">
    <property type="protein sequence ID" value="CAB4780114.1"/>
    <property type="molecule type" value="Genomic_DNA"/>
</dbReference>
<accession>A0A6J7PQ78</accession>
<evidence type="ECO:0000313" key="5">
    <source>
        <dbReference type="EMBL" id="CAB5007378.1"/>
    </source>
</evidence>
<evidence type="ECO:0000313" key="4">
    <source>
        <dbReference type="EMBL" id="CAB4978317.1"/>
    </source>
</evidence>
<dbReference type="Pfam" id="PF21179">
    <property type="entry name" value="BldD-like_C"/>
    <property type="match status" value="1"/>
</dbReference>
<protein>
    <submittedName>
        <fullName evidence="5">Unannotated protein</fullName>
    </submittedName>
</protein>
<dbReference type="InterPro" id="IPR038099">
    <property type="entry name" value="BldD-like_C_sf"/>
</dbReference>
<dbReference type="Gene3D" id="1.10.10.1930">
    <property type="match status" value="1"/>
</dbReference>
<dbReference type="AlphaFoldDB" id="A0A6J7PQ78"/>
<sequence>MTNPAPAKLFEQPTQAAIAQRLREIRREKGWSLNDVEILSRGSIKAVVLGSYERCDRALSVQRAIQLATFFDVPFSSLFDSHNHTQLPIKDSYPAKIVLDLRALKNAGREFAIYIDFSKWIIKQRSDWNGEVLSIRESDLDLIAILNKTGKTEVKQILINQRFILTN</sequence>
<dbReference type="CDD" id="cd00093">
    <property type="entry name" value="HTH_XRE"/>
    <property type="match status" value="1"/>
</dbReference>
<reference evidence="5" key="1">
    <citation type="submission" date="2020-05" db="EMBL/GenBank/DDBJ databases">
        <authorList>
            <person name="Chiriac C."/>
            <person name="Salcher M."/>
            <person name="Ghai R."/>
            <person name="Kavagutti S V."/>
        </authorList>
    </citation>
    <scope>NUCLEOTIDE SEQUENCE</scope>
</reference>
<dbReference type="InterPro" id="IPR037664">
    <property type="entry name" value="BldD_C"/>
</dbReference>
<evidence type="ECO:0000313" key="2">
    <source>
        <dbReference type="EMBL" id="CAB4780114.1"/>
    </source>
</evidence>
<dbReference type="EMBL" id="CAFBMN010000049">
    <property type="protein sequence ID" value="CAB4906846.1"/>
    <property type="molecule type" value="Genomic_DNA"/>
</dbReference>
<organism evidence="5">
    <name type="scientific">freshwater metagenome</name>
    <dbReference type="NCBI Taxonomy" id="449393"/>
    <lineage>
        <taxon>unclassified sequences</taxon>
        <taxon>metagenomes</taxon>
        <taxon>ecological metagenomes</taxon>
    </lineage>
</organism>